<dbReference type="EMBL" id="FRAQ01000001">
    <property type="protein sequence ID" value="SHK29065.1"/>
    <property type="molecule type" value="Genomic_DNA"/>
</dbReference>
<gene>
    <name evidence="1" type="ORF">SAMN05216369_1374</name>
</gene>
<evidence type="ECO:0000313" key="2">
    <source>
        <dbReference type="Proteomes" id="UP000184497"/>
    </source>
</evidence>
<sequence>MGELPFHIAFTGIQTSSTLMSESLNYLEDSLMSKALNGNFTSKVQAKNVRDDLIGSGIPQENIYIEDEQQVIRVMIPTEERREIEEIFDRHGVTY</sequence>
<evidence type="ECO:0000313" key="1">
    <source>
        <dbReference type="EMBL" id="SHK29065.1"/>
    </source>
</evidence>
<protein>
    <submittedName>
        <fullName evidence="1">Uncharacterized protein</fullName>
    </submittedName>
</protein>
<dbReference type="AlphaFoldDB" id="A0A1M6R9B5"/>
<organism evidence="1 2">
    <name type="scientific">Marinobacter antarcticus</name>
    <dbReference type="NCBI Taxonomy" id="564117"/>
    <lineage>
        <taxon>Bacteria</taxon>
        <taxon>Pseudomonadati</taxon>
        <taxon>Pseudomonadota</taxon>
        <taxon>Gammaproteobacteria</taxon>
        <taxon>Pseudomonadales</taxon>
        <taxon>Marinobacteraceae</taxon>
        <taxon>Marinobacter</taxon>
    </lineage>
</organism>
<proteinExistence type="predicted"/>
<accession>A0A1M6R9B5</accession>
<dbReference type="STRING" id="564117.SAMN05216369_1374"/>
<keyword evidence="2" id="KW-1185">Reference proteome</keyword>
<name>A0A1M6R9B5_9GAMM</name>
<dbReference type="Proteomes" id="UP000184497">
    <property type="component" value="Unassembled WGS sequence"/>
</dbReference>
<reference evidence="2" key="1">
    <citation type="submission" date="2016-11" db="EMBL/GenBank/DDBJ databases">
        <authorList>
            <person name="Varghese N."/>
            <person name="Submissions S."/>
        </authorList>
    </citation>
    <scope>NUCLEOTIDE SEQUENCE [LARGE SCALE GENOMIC DNA]</scope>
    <source>
        <strain evidence="2">CGMCC 1.10835</strain>
    </source>
</reference>